<comment type="caution">
    <text evidence="2">The sequence shown here is derived from an EMBL/GenBank/DDBJ whole genome shotgun (WGS) entry which is preliminary data.</text>
</comment>
<protein>
    <recommendedName>
        <fullName evidence="4">Secreted protein</fullName>
    </recommendedName>
</protein>
<evidence type="ECO:0000256" key="1">
    <source>
        <dbReference type="SAM" id="SignalP"/>
    </source>
</evidence>
<evidence type="ECO:0000313" key="2">
    <source>
        <dbReference type="EMBL" id="KZS04994.1"/>
    </source>
</evidence>
<feature type="chain" id="PRO_5007851787" description="Secreted protein" evidence="1">
    <location>
        <begin position="17"/>
        <end position="71"/>
    </location>
</feature>
<dbReference type="AlphaFoldDB" id="A0A164MEQ7"/>
<reference evidence="2 3" key="1">
    <citation type="submission" date="2016-03" db="EMBL/GenBank/DDBJ databases">
        <title>EvidentialGene: Evidence-directed Construction of Genes on Genomes.</title>
        <authorList>
            <person name="Gilbert D.G."/>
            <person name="Choi J.-H."/>
            <person name="Mockaitis K."/>
            <person name="Colbourne J."/>
            <person name="Pfrender M."/>
        </authorList>
    </citation>
    <scope>NUCLEOTIDE SEQUENCE [LARGE SCALE GENOMIC DNA]</scope>
    <source>
        <strain evidence="2 3">Xinb3</strain>
        <tissue evidence="2">Complete organism</tissue>
    </source>
</reference>
<keyword evidence="1" id="KW-0732">Signal</keyword>
<dbReference type="Proteomes" id="UP000076858">
    <property type="component" value="Unassembled WGS sequence"/>
</dbReference>
<evidence type="ECO:0008006" key="4">
    <source>
        <dbReference type="Google" id="ProtNLM"/>
    </source>
</evidence>
<sequence>MMTRPLLFFTVSGACGFSFSSERLWLTEACLVLPIRVKGIIIRGVCDKDEFPMHFTKHDQYCTNVSPGCGE</sequence>
<evidence type="ECO:0000313" key="3">
    <source>
        <dbReference type="Proteomes" id="UP000076858"/>
    </source>
</evidence>
<keyword evidence="3" id="KW-1185">Reference proteome</keyword>
<feature type="signal peptide" evidence="1">
    <location>
        <begin position="1"/>
        <end position="16"/>
    </location>
</feature>
<name>A0A164MEQ7_9CRUS</name>
<dbReference type="PROSITE" id="PS51257">
    <property type="entry name" value="PROKAR_LIPOPROTEIN"/>
    <property type="match status" value="1"/>
</dbReference>
<accession>A0A164MEQ7</accession>
<proteinExistence type="predicted"/>
<dbReference type="EMBL" id="LRGB01003024">
    <property type="protein sequence ID" value="KZS04994.1"/>
    <property type="molecule type" value="Genomic_DNA"/>
</dbReference>
<organism evidence="2 3">
    <name type="scientific">Daphnia magna</name>
    <dbReference type="NCBI Taxonomy" id="35525"/>
    <lineage>
        <taxon>Eukaryota</taxon>
        <taxon>Metazoa</taxon>
        <taxon>Ecdysozoa</taxon>
        <taxon>Arthropoda</taxon>
        <taxon>Crustacea</taxon>
        <taxon>Branchiopoda</taxon>
        <taxon>Diplostraca</taxon>
        <taxon>Cladocera</taxon>
        <taxon>Anomopoda</taxon>
        <taxon>Daphniidae</taxon>
        <taxon>Daphnia</taxon>
    </lineage>
</organism>
<gene>
    <name evidence="2" type="ORF">APZ42_031969</name>
</gene>